<dbReference type="RefSeq" id="WP_109319949.1">
    <property type="nucleotide sequence ID" value="NZ_QFWT01000005.1"/>
</dbReference>
<dbReference type="PANTHER" id="PTHR30222:SF17">
    <property type="entry name" value="SPERMIDINE_PUTRESCINE-BINDING PERIPLASMIC PROTEIN"/>
    <property type="match status" value="1"/>
</dbReference>
<reference evidence="8 9" key="1">
    <citation type="submission" date="2018-05" db="EMBL/GenBank/DDBJ databases">
        <title>Vibrio limimaris sp. nov., isolated from marine sediment.</title>
        <authorList>
            <person name="Li C.-M."/>
        </authorList>
    </citation>
    <scope>NUCLEOTIDE SEQUENCE [LARGE SCALE GENOMIC DNA]</scope>
    <source>
        <strain evidence="8 9">E4404</strain>
    </source>
</reference>
<keyword evidence="3 7" id="KW-0732">Signal</keyword>
<dbReference type="GO" id="GO:0042597">
    <property type="term" value="C:periplasmic space"/>
    <property type="evidence" value="ECO:0007669"/>
    <property type="project" value="UniProtKB-SubCell"/>
</dbReference>
<evidence type="ECO:0000256" key="3">
    <source>
        <dbReference type="ARBA" id="ARBA00022729"/>
    </source>
</evidence>
<evidence type="ECO:0000256" key="5">
    <source>
        <dbReference type="PIRNR" id="PIRNR019574"/>
    </source>
</evidence>
<proteinExistence type="inferred from homology"/>
<dbReference type="PIRSF" id="PIRSF019574">
    <property type="entry name" value="Periplasmic_polyamine_BP"/>
    <property type="match status" value="1"/>
</dbReference>
<comment type="subcellular location">
    <subcellularLocation>
        <location evidence="1 5">Periplasm</location>
    </subcellularLocation>
</comment>
<feature type="chain" id="PRO_5015774428" description="Putrescine-binding periplasmic protein" evidence="7">
    <location>
        <begin position="26"/>
        <end position="359"/>
    </location>
</feature>
<dbReference type="AlphaFoldDB" id="A0A2U3B9E6"/>
<organism evidence="8 9">
    <name type="scientific">Vibrio albus</name>
    <dbReference type="NCBI Taxonomy" id="2200953"/>
    <lineage>
        <taxon>Bacteria</taxon>
        <taxon>Pseudomonadati</taxon>
        <taxon>Pseudomonadota</taxon>
        <taxon>Gammaproteobacteria</taxon>
        <taxon>Vibrionales</taxon>
        <taxon>Vibrionaceae</taxon>
        <taxon>Vibrio</taxon>
    </lineage>
</organism>
<gene>
    <name evidence="8" type="ORF">DI392_10950</name>
</gene>
<evidence type="ECO:0000256" key="2">
    <source>
        <dbReference type="ARBA" id="ARBA00022448"/>
    </source>
</evidence>
<dbReference type="SUPFAM" id="SSF53850">
    <property type="entry name" value="Periplasmic binding protein-like II"/>
    <property type="match status" value="1"/>
</dbReference>
<dbReference type="GO" id="GO:0019808">
    <property type="term" value="F:polyamine binding"/>
    <property type="evidence" value="ECO:0007669"/>
    <property type="project" value="InterPro"/>
</dbReference>
<evidence type="ECO:0000256" key="7">
    <source>
        <dbReference type="SAM" id="SignalP"/>
    </source>
</evidence>
<name>A0A2U3B9E6_9VIBR</name>
<comment type="similarity">
    <text evidence="5">Belongs to the bacterial solute-binding protein PotD/PotF family.</text>
</comment>
<evidence type="ECO:0000313" key="8">
    <source>
        <dbReference type="EMBL" id="PWI33365.1"/>
    </source>
</evidence>
<dbReference type="PANTHER" id="PTHR30222">
    <property type="entry name" value="SPERMIDINE/PUTRESCINE-BINDING PERIPLASMIC PROTEIN"/>
    <property type="match status" value="1"/>
</dbReference>
<dbReference type="GO" id="GO:0015846">
    <property type="term" value="P:polyamine transport"/>
    <property type="evidence" value="ECO:0007669"/>
    <property type="project" value="InterPro"/>
</dbReference>
<evidence type="ECO:0000313" key="9">
    <source>
        <dbReference type="Proteomes" id="UP000245362"/>
    </source>
</evidence>
<evidence type="ECO:0000256" key="6">
    <source>
        <dbReference type="PIRSR" id="PIRSR019574-1"/>
    </source>
</evidence>
<comment type="function">
    <text evidence="5">Required for the activity of the bacterial periplasmic transport system of putrescine.</text>
</comment>
<keyword evidence="2 5" id="KW-0813">Transport</keyword>
<dbReference type="EMBL" id="QFWT01000005">
    <property type="protein sequence ID" value="PWI33365.1"/>
    <property type="molecule type" value="Genomic_DNA"/>
</dbReference>
<dbReference type="InterPro" id="IPR001188">
    <property type="entry name" value="Sperm_putr-bd"/>
</dbReference>
<accession>A0A2U3B9E6</accession>
<evidence type="ECO:0000256" key="1">
    <source>
        <dbReference type="ARBA" id="ARBA00004418"/>
    </source>
</evidence>
<keyword evidence="9" id="KW-1185">Reference proteome</keyword>
<dbReference type="PRINTS" id="PR00909">
    <property type="entry name" value="SPERMDNBNDNG"/>
</dbReference>
<protein>
    <recommendedName>
        <fullName evidence="5">Putrescine-binding periplasmic protein</fullName>
    </recommendedName>
</protein>
<dbReference type="Pfam" id="PF13416">
    <property type="entry name" value="SBP_bac_8"/>
    <property type="match status" value="1"/>
</dbReference>
<dbReference type="CDD" id="cd13590">
    <property type="entry name" value="PBP2_PotD_PotF_like"/>
    <property type="match status" value="1"/>
</dbReference>
<sequence>MVKQWRQYGLLLLLLITQNTHIALAEDNAPNDRLIILNWAEYLDPNLVKQFEQAFHTRVSEIYFESDEHRTQILLDNDAEGFDIILTSGIDIEPYIHHGWLAPLDLTRVPNRRHISKKWLNAYPYVNTYGVPYFWGTTGILYRRDHIPYKITSWMDLFKPAPALKGKVGMFSDSNEMISIALKALGYSINEGSAKALKQAADLLRKQKHYVRSYQYISVGNDSEILSGDLWITVAYSGDALAVMEKDPLDQLAFTIPEEGTNLWADYLTVGAKSHRPDLAHAFINFINQPENAAQLAVYTNYATPNNSAKKWVSEDYLSNPIIFPSEDVLMKSEQFRLIPPKQLKQRNAISAKLIGNGR</sequence>
<evidence type="ECO:0000256" key="4">
    <source>
        <dbReference type="ARBA" id="ARBA00022764"/>
    </source>
</evidence>
<feature type="binding site" evidence="6">
    <location>
        <begin position="173"/>
        <end position="176"/>
    </location>
    <ligand>
        <name>spermidine</name>
        <dbReference type="ChEBI" id="CHEBI:57834"/>
    </ligand>
</feature>
<feature type="signal peptide" evidence="7">
    <location>
        <begin position="1"/>
        <end position="25"/>
    </location>
</feature>
<dbReference type="Proteomes" id="UP000245362">
    <property type="component" value="Unassembled WGS sequence"/>
</dbReference>
<keyword evidence="4 5" id="KW-0574">Periplasm</keyword>
<dbReference type="OrthoDB" id="9769319at2"/>
<dbReference type="Gene3D" id="3.40.190.10">
    <property type="entry name" value="Periplasmic binding protein-like II"/>
    <property type="match status" value="2"/>
</dbReference>
<comment type="caution">
    <text evidence="8">The sequence shown here is derived from an EMBL/GenBank/DDBJ whole genome shotgun (WGS) entry which is preliminary data.</text>
</comment>
<dbReference type="InterPro" id="IPR006059">
    <property type="entry name" value="SBP"/>
</dbReference>
<feature type="binding site" evidence="6">
    <location>
        <position position="41"/>
    </location>
    <ligand>
        <name>spermidine</name>
        <dbReference type="ChEBI" id="CHEBI:57834"/>
    </ligand>
</feature>